<dbReference type="PANTHER" id="PTHR10996">
    <property type="entry name" value="2-HYDROXYACID DEHYDROGENASE-RELATED"/>
    <property type="match status" value="1"/>
</dbReference>
<keyword evidence="2 4" id="KW-0560">Oxidoreductase</keyword>
<dbReference type="InterPro" id="IPR050223">
    <property type="entry name" value="D-isomer_2-hydroxyacid_DH"/>
</dbReference>
<dbReference type="Proteomes" id="UP001156140">
    <property type="component" value="Unassembled WGS sequence"/>
</dbReference>
<dbReference type="RefSeq" id="WP_281734778.1">
    <property type="nucleotide sequence ID" value="NZ_JAKETQ010000001.1"/>
</dbReference>
<dbReference type="Pfam" id="PF02826">
    <property type="entry name" value="2-Hacid_dh_C"/>
    <property type="match status" value="1"/>
</dbReference>
<evidence type="ECO:0000256" key="2">
    <source>
        <dbReference type="ARBA" id="ARBA00023002"/>
    </source>
</evidence>
<accession>A0AA41U9S4</accession>
<dbReference type="CDD" id="cd12156">
    <property type="entry name" value="HPPR"/>
    <property type="match status" value="1"/>
</dbReference>
<gene>
    <name evidence="7" type="ORF">ML536_02005</name>
</gene>
<evidence type="ECO:0000259" key="5">
    <source>
        <dbReference type="Pfam" id="PF00389"/>
    </source>
</evidence>
<evidence type="ECO:0000313" key="8">
    <source>
        <dbReference type="Proteomes" id="UP001156140"/>
    </source>
</evidence>
<evidence type="ECO:0000256" key="1">
    <source>
        <dbReference type="ARBA" id="ARBA00022857"/>
    </source>
</evidence>
<evidence type="ECO:0000259" key="6">
    <source>
        <dbReference type="Pfam" id="PF02826"/>
    </source>
</evidence>
<dbReference type="InterPro" id="IPR006139">
    <property type="entry name" value="D-isomer_2_OHA_DH_cat_dom"/>
</dbReference>
<dbReference type="EMBL" id="JALAZD010000001">
    <property type="protein sequence ID" value="MCI0125593.1"/>
    <property type="molecule type" value="Genomic_DNA"/>
</dbReference>
<evidence type="ECO:0000256" key="3">
    <source>
        <dbReference type="ARBA" id="ARBA00023027"/>
    </source>
</evidence>
<dbReference type="FunFam" id="3.40.50.720:FF:000213">
    <property type="entry name" value="Putative 2-hydroxyacid dehydrogenase"/>
    <property type="match status" value="1"/>
</dbReference>
<dbReference type="SUPFAM" id="SSF51735">
    <property type="entry name" value="NAD(P)-binding Rossmann-fold domains"/>
    <property type="match status" value="1"/>
</dbReference>
<dbReference type="SUPFAM" id="SSF52283">
    <property type="entry name" value="Formate/glycerate dehydrogenase catalytic domain-like"/>
    <property type="match status" value="1"/>
</dbReference>
<keyword evidence="8" id="KW-1185">Reference proteome</keyword>
<dbReference type="PANTHER" id="PTHR10996:SF178">
    <property type="entry name" value="2-HYDROXYACID DEHYDROGENASE YGL185C-RELATED"/>
    <property type="match status" value="1"/>
</dbReference>
<dbReference type="Gene3D" id="3.40.50.720">
    <property type="entry name" value="NAD(P)-binding Rossmann-like Domain"/>
    <property type="match status" value="2"/>
</dbReference>
<dbReference type="GO" id="GO:0030267">
    <property type="term" value="F:glyoxylate reductase (NADPH) activity"/>
    <property type="evidence" value="ECO:0007669"/>
    <property type="project" value="TreeGrafter"/>
</dbReference>
<feature type="domain" description="D-isomer specific 2-hydroxyacid dehydrogenase NAD-binding" evidence="6">
    <location>
        <begin position="99"/>
        <end position="271"/>
    </location>
</feature>
<reference evidence="7" key="1">
    <citation type="submission" date="2022-03" db="EMBL/GenBank/DDBJ databases">
        <title>The complete genome sequence of a Methyloterrigena soli.</title>
        <authorList>
            <person name="Zi Z."/>
        </authorList>
    </citation>
    <scope>NUCLEOTIDE SEQUENCE</scope>
    <source>
        <strain evidence="7">M48</strain>
    </source>
</reference>
<dbReference type="AlphaFoldDB" id="A0AA41U9S4"/>
<proteinExistence type="inferred from homology"/>
<keyword evidence="1" id="KW-0521">NADP</keyword>
<dbReference type="Pfam" id="PF00389">
    <property type="entry name" value="2-Hacid_dh"/>
    <property type="match status" value="1"/>
</dbReference>
<evidence type="ECO:0000256" key="4">
    <source>
        <dbReference type="RuleBase" id="RU003719"/>
    </source>
</evidence>
<dbReference type="InterPro" id="IPR006140">
    <property type="entry name" value="D-isomer_DH_NAD-bd"/>
</dbReference>
<feature type="domain" description="D-isomer specific 2-hydroxyacid dehydrogenase catalytic" evidence="5">
    <location>
        <begin position="25"/>
        <end position="302"/>
    </location>
</feature>
<name>A0AA41U9S4_9HYPH</name>
<protein>
    <submittedName>
        <fullName evidence="7">2-hydroxyacid dehydrogenase</fullName>
    </submittedName>
</protein>
<dbReference type="InterPro" id="IPR036291">
    <property type="entry name" value="NAD(P)-bd_dom_sf"/>
</dbReference>
<keyword evidence="3" id="KW-0520">NAD</keyword>
<dbReference type="GO" id="GO:0016618">
    <property type="term" value="F:hydroxypyruvate reductase [NAD(P)H] activity"/>
    <property type="evidence" value="ECO:0007669"/>
    <property type="project" value="TreeGrafter"/>
</dbReference>
<organism evidence="7 8">
    <name type="scientific">Paradevosia shaoguanensis</name>
    <dbReference type="NCBI Taxonomy" id="1335043"/>
    <lineage>
        <taxon>Bacteria</taxon>
        <taxon>Pseudomonadati</taxon>
        <taxon>Pseudomonadota</taxon>
        <taxon>Alphaproteobacteria</taxon>
        <taxon>Hyphomicrobiales</taxon>
        <taxon>Devosiaceae</taxon>
        <taxon>Paradevosia</taxon>
    </lineage>
</organism>
<comment type="similarity">
    <text evidence="4">Belongs to the D-isomer specific 2-hydroxyacid dehydrogenase family.</text>
</comment>
<dbReference type="GO" id="GO:0005829">
    <property type="term" value="C:cytosol"/>
    <property type="evidence" value="ECO:0007669"/>
    <property type="project" value="TreeGrafter"/>
</dbReference>
<evidence type="ECO:0000313" key="7">
    <source>
        <dbReference type="EMBL" id="MCI0125593.1"/>
    </source>
</evidence>
<sequence>MTKPLAKSCIAELEQLFDVRSIVNAADPDQVMAEGGDTIRAIAGGKVSAAMMEKLPRLEIIANEGVGVDTTDVPAAKARGIAVTNTPDVLNIAVAELAVGLMLALARTLPEADRYVRDGEWAKGLFPLRSQLHGKTVGILGLGRIGKEIAGRLEGFGMNIVYFGRQEQPGQPYRYFGDLVEMAKASDWLVVIAPGGKATERIVSQAVIEALGPKGRLVNVARGSLVDQEALIEALASGQLGGAALDVFEQEPGVPPALLALSNVVVSPHMGSRTEEAREAMGRLVIDNLVAHFEGRPLPSRVA</sequence>
<comment type="caution">
    <text evidence="7">The sequence shown here is derived from an EMBL/GenBank/DDBJ whole genome shotgun (WGS) entry which is preliminary data.</text>
</comment>
<dbReference type="GO" id="GO:0051287">
    <property type="term" value="F:NAD binding"/>
    <property type="evidence" value="ECO:0007669"/>
    <property type="project" value="InterPro"/>
</dbReference>